<name>T1CWG3_9ZZZZ</name>
<comment type="caution">
    <text evidence="1">The sequence shown here is derived from an EMBL/GenBank/DDBJ whole genome shotgun (WGS) entry which is preliminary data.</text>
</comment>
<dbReference type="InterPro" id="IPR015943">
    <property type="entry name" value="WD40/YVTN_repeat-like_dom_sf"/>
</dbReference>
<evidence type="ECO:0000313" key="1">
    <source>
        <dbReference type="EMBL" id="EQD74370.1"/>
    </source>
</evidence>
<feature type="non-terminal residue" evidence="1">
    <location>
        <position position="487"/>
    </location>
</feature>
<dbReference type="InterPro" id="IPR050310">
    <property type="entry name" value="VPS10-sortilin"/>
</dbReference>
<dbReference type="PANTHER" id="PTHR12106:SF27">
    <property type="entry name" value="SORTILIN-RELATED RECEPTOR"/>
    <property type="match status" value="1"/>
</dbReference>
<dbReference type="EMBL" id="AUZY01001627">
    <property type="protein sequence ID" value="EQD74370.1"/>
    <property type="molecule type" value="Genomic_DNA"/>
</dbReference>
<dbReference type="GO" id="GO:0016787">
    <property type="term" value="F:hydrolase activity"/>
    <property type="evidence" value="ECO:0007669"/>
    <property type="project" value="UniProtKB-KW"/>
</dbReference>
<keyword evidence="1" id="KW-0378">Hydrolase</keyword>
<dbReference type="Gene3D" id="2.130.10.10">
    <property type="entry name" value="YVTN repeat-like/Quinoprotein amine dehydrogenase"/>
    <property type="match status" value="3"/>
</dbReference>
<sequence>MLFLAFAAGAGLVMLPAHAAANKKVLSPLRHLKLRNLGPAIAGGRVTSVRGIPGQPLVYYVGSAAGGVWKTTNGGYSWKNVFAHGDSASIGAITLAPSNPNLVWVGTGESNPRDDMINGGGVYYSPDAGATWVFKGLRNAGQISRIVVDPANPNIVFVCALDNVWKPTPTRGVYRTSNGGKSWQRVLFLNDETGCSTLAMQPGNPQVMIAGMWQVRRYPWKLVSGGPSSGLYRSVDGGLTWTKLTQGLPKAPTGRSDVAFAPSRPDRVYAVIQAKGGVLWASNDMGTHWHLVSNNQNADVRPFYFTQVAVSPKNPEQIFLLSMKLMESKNGGKTMFYADKMAHVDHHAIWIDPHNGNRIIQGNDGGVYITHDDGKTWRYLDNLPIEEFYQVAVNDHVTPFLVCGGIQDNNAWCGPSSDYSRAGVNGLDWYIPVGGDGEYVVPAPTDPNVIYASSENGYTVRYNARTTLAPFILPYYHSQAGHLVSKL</sequence>
<accession>T1CWG3</accession>
<gene>
    <name evidence="1" type="ORF">B1B_02710</name>
</gene>
<reference evidence="1" key="1">
    <citation type="submission" date="2013-08" db="EMBL/GenBank/DDBJ databases">
        <authorList>
            <person name="Mendez C."/>
            <person name="Richter M."/>
            <person name="Ferrer M."/>
            <person name="Sanchez J."/>
        </authorList>
    </citation>
    <scope>NUCLEOTIDE SEQUENCE</scope>
</reference>
<protein>
    <submittedName>
        <fullName evidence="1">Glycosyl hydrolase BNR repeat-containing protein</fullName>
    </submittedName>
</protein>
<reference evidence="1" key="2">
    <citation type="journal article" date="2014" name="ISME J.">
        <title>Microbial stratification in low pH oxic and suboxic macroscopic growths along an acid mine drainage.</title>
        <authorList>
            <person name="Mendez-Garcia C."/>
            <person name="Mesa V."/>
            <person name="Sprenger R.R."/>
            <person name="Richter M."/>
            <person name="Diez M.S."/>
            <person name="Solano J."/>
            <person name="Bargiela R."/>
            <person name="Golyshina O.V."/>
            <person name="Manteca A."/>
            <person name="Ramos J.L."/>
            <person name="Gallego J.R."/>
            <person name="Llorente I."/>
            <person name="Martins Dos Santos V.A."/>
            <person name="Jensen O.N."/>
            <person name="Pelaez A.I."/>
            <person name="Sanchez J."/>
            <person name="Ferrer M."/>
        </authorList>
    </citation>
    <scope>NUCLEOTIDE SEQUENCE</scope>
</reference>
<dbReference type="AlphaFoldDB" id="T1CWG3"/>
<proteinExistence type="predicted"/>
<dbReference type="SUPFAM" id="SSF110296">
    <property type="entry name" value="Oligoxyloglucan reducing end-specific cellobiohydrolase"/>
    <property type="match status" value="2"/>
</dbReference>
<dbReference type="PANTHER" id="PTHR12106">
    <property type="entry name" value="SORTILIN RELATED"/>
    <property type="match status" value="1"/>
</dbReference>
<dbReference type="CDD" id="cd15482">
    <property type="entry name" value="Sialidase_non-viral"/>
    <property type="match status" value="2"/>
</dbReference>
<organism evidence="1">
    <name type="scientific">mine drainage metagenome</name>
    <dbReference type="NCBI Taxonomy" id="410659"/>
    <lineage>
        <taxon>unclassified sequences</taxon>
        <taxon>metagenomes</taxon>
        <taxon>ecological metagenomes</taxon>
    </lineage>
</organism>